<accession>V9F3R6</accession>
<evidence type="ECO:0000313" key="3">
    <source>
        <dbReference type="EMBL" id="ETI44977.1"/>
    </source>
</evidence>
<keyword evidence="2" id="KW-1133">Transmembrane helix</keyword>
<dbReference type="eggNOG" id="ENOG502QST7">
    <property type="taxonomic scope" value="Eukaryota"/>
</dbReference>
<feature type="region of interest" description="Disordered" evidence="1">
    <location>
        <begin position="364"/>
        <end position="383"/>
    </location>
</feature>
<name>V9F3R6_PHYNI</name>
<dbReference type="HOGENOM" id="CLU_571739_0_0_1"/>
<comment type="caution">
    <text evidence="3">The sequence shown here is derived from an EMBL/GenBank/DDBJ whole genome shotgun (WGS) entry which is preliminary data.</text>
</comment>
<protein>
    <recommendedName>
        <fullName evidence="5">Peptidase S33 tripeptidyl aminopeptidase-like C-terminal domain-containing protein</fullName>
    </recommendedName>
</protein>
<evidence type="ECO:0000313" key="4">
    <source>
        <dbReference type="Proteomes" id="UP000018721"/>
    </source>
</evidence>
<reference evidence="3 4" key="1">
    <citation type="submission" date="2013-11" db="EMBL/GenBank/DDBJ databases">
        <title>The Genome Sequence of Phytophthora parasitica P1569.</title>
        <authorList>
            <consortium name="The Broad Institute Genomics Platform"/>
            <person name="Russ C."/>
            <person name="Tyler B."/>
            <person name="Panabieres F."/>
            <person name="Shan W."/>
            <person name="Tripathy S."/>
            <person name="Grunwald N."/>
            <person name="Machado M."/>
            <person name="Johnson C.S."/>
            <person name="Arredondo F."/>
            <person name="Hong C."/>
            <person name="Coffey M."/>
            <person name="Young S.K."/>
            <person name="Zeng Q."/>
            <person name="Gargeya S."/>
            <person name="Fitzgerald M."/>
            <person name="Abouelleil A."/>
            <person name="Alvarado L."/>
            <person name="Chapman S.B."/>
            <person name="Gainer-Dewar J."/>
            <person name="Goldberg J."/>
            <person name="Griggs A."/>
            <person name="Gujja S."/>
            <person name="Hansen M."/>
            <person name="Howarth C."/>
            <person name="Imamovic A."/>
            <person name="Ireland A."/>
            <person name="Larimer J."/>
            <person name="McCowan C."/>
            <person name="Murphy C."/>
            <person name="Pearson M."/>
            <person name="Poon T.W."/>
            <person name="Priest M."/>
            <person name="Roberts A."/>
            <person name="Saif S."/>
            <person name="Shea T."/>
            <person name="Sykes S."/>
            <person name="Wortman J."/>
            <person name="Nusbaum C."/>
            <person name="Birren B."/>
        </authorList>
    </citation>
    <scope>NUCLEOTIDE SEQUENCE [LARGE SCALE GENOMIC DNA]</scope>
    <source>
        <strain evidence="3 4">P1569</strain>
    </source>
</reference>
<keyword evidence="2" id="KW-0472">Membrane</keyword>
<feature type="compositionally biased region" description="Low complexity" evidence="1">
    <location>
        <begin position="369"/>
        <end position="383"/>
    </location>
</feature>
<evidence type="ECO:0000256" key="1">
    <source>
        <dbReference type="SAM" id="MobiDB-lite"/>
    </source>
</evidence>
<sequence length="478" mass="51130">MQWGVAQVVGYVFDGAPGSFEDTASNQVSKRDEDFGEVANEFLVWCQGDSDCSKMFSDLSSTTTLNATLLEVYTRLDADRTSMCSMILTEVDTSGSSNSATDSTTPPSYVLRQLLGVMIMDSTLWPFIPVIAYRFHRCGSEDLTLLSQFVNSAFETVNDAETPELLFAIQTFSELWEAPSPDQTELLERFTDATISSGRVYTQLEAYCLFTGDTSDACSNINSSASSSSSIGTLSYSTNSSALDIPSETSVLLLSGGLDALSPPKYSTALFNAFQADNKALLVAPKATHGVVQSALLSNGAACGRSVLVSYVRGSGNLTALDMSCMAALPTPSLAISNISSLLVLGVEDAYDGVLVVTNSNSGSAGDLTESGSSEKSATSSGSNSDELIRRISALKSSRRRYKVALIVVTSVLGAVLITGAMILIYRRRRKQQLAGEEEMLRRMRGDEENELELVRSIYLLTSDSPSSGERAVTGRVA</sequence>
<dbReference type="AlphaFoldDB" id="V9F3R6"/>
<dbReference type="EMBL" id="ANIZ01001748">
    <property type="protein sequence ID" value="ETI44977.1"/>
    <property type="molecule type" value="Genomic_DNA"/>
</dbReference>
<keyword evidence="2" id="KW-0812">Transmembrane</keyword>
<feature type="transmembrane region" description="Helical" evidence="2">
    <location>
        <begin position="404"/>
        <end position="426"/>
    </location>
</feature>
<organism evidence="3 4">
    <name type="scientific">Phytophthora nicotianae P1569</name>
    <dbReference type="NCBI Taxonomy" id="1317065"/>
    <lineage>
        <taxon>Eukaryota</taxon>
        <taxon>Sar</taxon>
        <taxon>Stramenopiles</taxon>
        <taxon>Oomycota</taxon>
        <taxon>Peronosporomycetes</taxon>
        <taxon>Peronosporales</taxon>
        <taxon>Peronosporaceae</taxon>
        <taxon>Phytophthora</taxon>
    </lineage>
</organism>
<proteinExistence type="predicted"/>
<dbReference type="OrthoDB" id="115278at2759"/>
<dbReference type="Proteomes" id="UP000018721">
    <property type="component" value="Unassembled WGS sequence"/>
</dbReference>
<evidence type="ECO:0000256" key="2">
    <source>
        <dbReference type="SAM" id="Phobius"/>
    </source>
</evidence>
<keyword evidence="4" id="KW-1185">Reference proteome</keyword>
<gene>
    <name evidence="3" type="ORF">F443_10352</name>
</gene>
<evidence type="ECO:0008006" key="5">
    <source>
        <dbReference type="Google" id="ProtNLM"/>
    </source>
</evidence>